<reference evidence="10" key="1">
    <citation type="submission" date="2021-02" db="EMBL/GenBank/DDBJ databases">
        <authorList>
            <person name="Nowell W R."/>
        </authorList>
    </citation>
    <scope>NUCLEOTIDE SEQUENCE</scope>
</reference>
<evidence type="ECO:0000256" key="5">
    <source>
        <dbReference type="ARBA" id="ARBA00023204"/>
    </source>
</evidence>
<dbReference type="Proteomes" id="UP000663823">
    <property type="component" value="Unassembled WGS sequence"/>
</dbReference>
<keyword evidence="5" id="KW-0234">DNA repair</keyword>
<dbReference type="PANTHER" id="PTHR21541">
    <property type="entry name" value="BTB POZ DOMAIN CONTAINING 12"/>
    <property type="match status" value="1"/>
</dbReference>
<name>A0A818HYM1_9BILA</name>
<gene>
    <name evidence="10" type="ORF">OTI717_LOCUS2556</name>
</gene>
<evidence type="ECO:0000313" key="10">
    <source>
        <dbReference type="EMBL" id="CAF3516348.1"/>
    </source>
</evidence>
<evidence type="ECO:0000256" key="2">
    <source>
        <dbReference type="ARBA" id="ARBA00006661"/>
    </source>
</evidence>
<evidence type="ECO:0000256" key="9">
    <source>
        <dbReference type="SAM" id="Phobius"/>
    </source>
</evidence>
<comment type="subcellular location">
    <subcellularLocation>
        <location evidence="1">Nucleus</location>
    </subcellularLocation>
</comment>
<accession>A0A818HYM1</accession>
<feature type="compositionally biased region" description="Acidic residues" evidence="8">
    <location>
        <begin position="499"/>
        <end position="510"/>
    </location>
</feature>
<evidence type="ECO:0000256" key="1">
    <source>
        <dbReference type="ARBA" id="ARBA00004123"/>
    </source>
</evidence>
<feature type="region of interest" description="Disordered" evidence="8">
    <location>
        <begin position="728"/>
        <end position="796"/>
    </location>
</feature>
<comment type="similarity">
    <text evidence="2">Belongs to the SLX4 family.</text>
</comment>
<dbReference type="Pfam" id="PF09494">
    <property type="entry name" value="Slx4"/>
    <property type="match status" value="1"/>
</dbReference>
<feature type="region of interest" description="Disordered" evidence="8">
    <location>
        <begin position="636"/>
        <end position="672"/>
    </location>
</feature>
<dbReference type="PANTHER" id="PTHR21541:SF3">
    <property type="entry name" value="STRUCTURE-SPECIFIC ENDONUCLEASE SUBUNIT SLX4"/>
    <property type="match status" value="1"/>
</dbReference>
<feature type="compositionally biased region" description="Basic residues" evidence="8">
    <location>
        <begin position="853"/>
        <end position="863"/>
    </location>
</feature>
<protein>
    <recommendedName>
        <fullName evidence="7">Structure-specific endonuclease subunit SLX4</fullName>
    </recommendedName>
</protein>
<dbReference type="AlphaFoldDB" id="A0A818HYM1"/>
<feature type="compositionally biased region" description="Basic residues" evidence="8">
    <location>
        <begin position="640"/>
        <end position="654"/>
    </location>
</feature>
<comment type="caution">
    <text evidence="10">The sequence shown here is derived from an EMBL/GenBank/DDBJ whole genome shotgun (WGS) entry which is preliminary data.</text>
</comment>
<keyword evidence="9" id="KW-1133">Transmembrane helix</keyword>
<evidence type="ECO:0000313" key="11">
    <source>
        <dbReference type="Proteomes" id="UP000663823"/>
    </source>
</evidence>
<feature type="transmembrane region" description="Helical" evidence="9">
    <location>
        <begin position="20"/>
        <end position="43"/>
    </location>
</feature>
<keyword evidence="3" id="KW-0227">DNA damage</keyword>
<dbReference type="GO" id="GO:0000712">
    <property type="term" value="P:resolution of meiotic recombination intermediates"/>
    <property type="evidence" value="ECO:0007669"/>
    <property type="project" value="TreeGrafter"/>
</dbReference>
<feature type="region of interest" description="Disordered" evidence="8">
    <location>
        <begin position="820"/>
        <end position="886"/>
    </location>
</feature>
<proteinExistence type="inferred from homology"/>
<dbReference type="GO" id="GO:0006260">
    <property type="term" value="P:DNA replication"/>
    <property type="evidence" value="ECO:0007669"/>
    <property type="project" value="InterPro"/>
</dbReference>
<feature type="compositionally biased region" description="Polar residues" evidence="8">
    <location>
        <begin position="780"/>
        <end position="791"/>
    </location>
</feature>
<dbReference type="EMBL" id="CAJOAX010000126">
    <property type="protein sequence ID" value="CAF3516348.1"/>
    <property type="molecule type" value="Genomic_DNA"/>
</dbReference>
<evidence type="ECO:0000256" key="7">
    <source>
        <dbReference type="ARBA" id="ARBA00029496"/>
    </source>
</evidence>
<evidence type="ECO:0000256" key="6">
    <source>
        <dbReference type="ARBA" id="ARBA00023242"/>
    </source>
</evidence>
<dbReference type="InterPro" id="IPR018574">
    <property type="entry name" value="Structure-sp_endonuc_su_Slx4"/>
</dbReference>
<evidence type="ECO:0000256" key="4">
    <source>
        <dbReference type="ARBA" id="ARBA00023172"/>
    </source>
</evidence>
<dbReference type="GO" id="GO:0006281">
    <property type="term" value="P:DNA repair"/>
    <property type="evidence" value="ECO:0007669"/>
    <property type="project" value="UniProtKB-KW"/>
</dbReference>
<keyword evidence="4" id="KW-0233">DNA recombination</keyword>
<evidence type="ECO:0000256" key="8">
    <source>
        <dbReference type="SAM" id="MobiDB-lite"/>
    </source>
</evidence>
<dbReference type="GO" id="GO:0033557">
    <property type="term" value="C:Slx1-Slx4 complex"/>
    <property type="evidence" value="ECO:0007669"/>
    <property type="project" value="InterPro"/>
</dbReference>
<feature type="region of interest" description="Disordered" evidence="8">
    <location>
        <begin position="498"/>
        <end position="537"/>
    </location>
</feature>
<sequence>MIRLRKVSLLNDIRKNRAPLFYWSLGAGFITTASVITFGYFYYSYRIRQRTKEGIKKGEVERIISTEGLTSQELEKAIDLLQKQRIHEQIQIDNFERYKKLHMFTYSTTKISNEHVNHIVTSILNKKQRNLLEQQQTFIRRNTDENNKRNNYLVDKFTSKKRTMFAIFLNSSKENVMNPITKLISPKKKVSIEINDDDDDFITTRKRPKVIYQSKINSILRKNDPIKECLESIIIQIENNDITCPICNQVLSNLSTIDQRQQHVNRCLEEPQIINIEPKHQKTLVSYTKPSSTIRKPTTITTLSNFKCQICGMSFHVKHTYLSHLKKCSNQNSVQLKHVVNFAAKTTINIKESKSITTIKKQIGTNIKNRIIKMEIPKTEDDEQQQLAIALSTSIKTALEPPNAFDILQAASKKTKTIDLLTVPLWNVSMEDKLKLCSIRLSDLCERLITIIPSENAYKFPLSSLQAVSKTNFGHVNWWNITTTDPHDDEMMMMIDVNQDNDDDDDDDDRTETYSPPPLDITNDLNNTNEKENNYKDTSSIKQQSIIILDDSLDQVTTTKQIDYEPINNYWDQWPLVDNGLNDAEHLKLYSIPDIDVPPSPSRDIILSPNKQISTTTKNNILDILTLPSTLSTSNQINNCKRKKSLTKRKKKKKSMSEYRPPSPFSPKPDYKSMDIEQLKNHAMRYGLSTSQAKGRLIKILDEIYNFTHQYETDTDYEFDTSDVDLSKNNSNKKNLSHTPPTPAIISDVKKPKQQKAIHQMSSSDEADEHPSLSIKKPTPITTVENKNDNQSDADDIDHEGRFLELTVYDLSLSTTSSSSSSIIITSPTHPSNDDHLSDSQKPSIESCSQSNKTKKLKPKKKPSTPILTSDSDTISTKKLPKKPKLQTPTIPLKEIVRNYIESNSTLHARILCYEPIDFEEFHKQIKTDLNLKIASKDLMHCLDDQCITFTLRSRKGAFTSVMRAKRRHK</sequence>
<keyword evidence="6" id="KW-0539">Nucleus</keyword>
<keyword evidence="9" id="KW-0472">Membrane</keyword>
<organism evidence="10 11">
    <name type="scientific">Rotaria sordida</name>
    <dbReference type="NCBI Taxonomy" id="392033"/>
    <lineage>
        <taxon>Eukaryota</taxon>
        <taxon>Metazoa</taxon>
        <taxon>Spiralia</taxon>
        <taxon>Gnathifera</taxon>
        <taxon>Rotifera</taxon>
        <taxon>Eurotatoria</taxon>
        <taxon>Bdelloidea</taxon>
        <taxon>Philodinida</taxon>
        <taxon>Philodinidae</taxon>
        <taxon>Rotaria</taxon>
    </lineage>
</organism>
<keyword evidence="9" id="KW-0812">Transmembrane</keyword>
<evidence type="ECO:0000256" key="3">
    <source>
        <dbReference type="ARBA" id="ARBA00022763"/>
    </source>
</evidence>
<feature type="compositionally biased region" description="Polar residues" evidence="8">
    <location>
        <begin position="840"/>
        <end position="852"/>
    </location>
</feature>